<dbReference type="AlphaFoldDB" id="A0A0U2VET1"/>
<sequence length="55" mass="6371">MIEFCNRTCFDCDEGENECTCEEFRYGDVLGVFSPDIDREFDVDSTMVEIGSSWK</sequence>
<gene>
    <name evidence="1" type="ORF">PTRA_a1915</name>
</gene>
<dbReference type="KEGG" id="ptn:PTRA_a1915"/>
<evidence type="ECO:0000313" key="1">
    <source>
        <dbReference type="EMBL" id="ALS33056.1"/>
    </source>
</evidence>
<protein>
    <submittedName>
        <fullName evidence="1">Uncharacterized protein</fullName>
    </submittedName>
</protein>
<dbReference type="RefSeq" id="WP_157756045.1">
    <property type="nucleotide sequence ID" value="NZ_CP011034.1"/>
</dbReference>
<name>A0A0U2VET1_9GAMM</name>
<dbReference type="Proteomes" id="UP000065261">
    <property type="component" value="Chromosome I"/>
</dbReference>
<proteinExistence type="predicted"/>
<dbReference type="EMBL" id="CP011034">
    <property type="protein sequence ID" value="ALS33056.1"/>
    <property type="molecule type" value="Genomic_DNA"/>
</dbReference>
<organism evidence="1">
    <name type="scientific">Pseudoalteromonas translucida KMM 520</name>
    <dbReference type="NCBI Taxonomy" id="1315283"/>
    <lineage>
        <taxon>Bacteria</taxon>
        <taxon>Pseudomonadati</taxon>
        <taxon>Pseudomonadota</taxon>
        <taxon>Gammaproteobacteria</taxon>
        <taxon>Alteromonadales</taxon>
        <taxon>Pseudoalteromonadaceae</taxon>
        <taxon>Pseudoalteromonas</taxon>
    </lineage>
</organism>
<evidence type="ECO:0000313" key="2">
    <source>
        <dbReference type="Proteomes" id="UP000065261"/>
    </source>
</evidence>
<reference evidence="1 2" key="1">
    <citation type="submission" date="2015-03" db="EMBL/GenBank/DDBJ databases">
        <authorList>
            <person name="Murphy D."/>
        </authorList>
    </citation>
    <scope>NUCLEOTIDE SEQUENCE [LARGE SCALE GENOMIC DNA]</scope>
    <source>
        <strain evidence="1 2">KMM 520</strain>
    </source>
</reference>
<accession>A0A0U2VET1</accession>
<dbReference type="PATRIC" id="fig|1315283.4.peg.1649"/>